<dbReference type="AlphaFoldDB" id="Q9FW96"/>
<feature type="compositionally biased region" description="Basic and acidic residues" evidence="1">
    <location>
        <begin position="22"/>
        <end position="31"/>
    </location>
</feature>
<name>Q9FW96_ORYSJ</name>
<accession>Q9FW96</accession>
<dbReference type="Proteomes" id="UP000000763">
    <property type="component" value="Chromosome 10"/>
</dbReference>
<feature type="compositionally biased region" description="Basic residues" evidence="1">
    <location>
        <begin position="113"/>
        <end position="128"/>
    </location>
</feature>
<reference evidence="3" key="2">
    <citation type="journal article" date="2008" name="Nucleic Acids Res.">
        <title>The rice annotation project database (RAP-DB): 2008 update.</title>
        <authorList>
            <consortium name="The rice annotation project (RAP)"/>
        </authorList>
    </citation>
    <scope>GENOME REANNOTATION</scope>
    <source>
        <strain evidence="3">cv. Nipponbare</strain>
    </source>
</reference>
<reference evidence="3" key="1">
    <citation type="journal article" date="2005" name="Nature">
        <title>The map-based sequence of the rice genome.</title>
        <authorList>
            <consortium name="International rice genome sequencing project (IRGSP)"/>
            <person name="Matsumoto T."/>
            <person name="Wu J."/>
            <person name="Kanamori H."/>
            <person name="Katayose Y."/>
            <person name="Fujisawa M."/>
            <person name="Namiki N."/>
            <person name="Mizuno H."/>
            <person name="Yamamoto K."/>
            <person name="Antonio B.A."/>
            <person name="Baba T."/>
            <person name="Sakata K."/>
            <person name="Nagamura Y."/>
            <person name="Aoki H."/>
            <person name="Arikawa K."/>
            <person name="Arita K."/>
            <person name="Bito T."/>
            <person name="Chiden Y."/>
            <person name="Fujitsuka N."/>
            <person name="Fukunaka R."/>
            <person name="Hamada M."/>
            <person name="Harada C."/>
            <person name="Hayashi A."/>
            <person name="Hijishita S."/>
            <person name="Honda M."/>
            <person name="Hosokawa S."/>
            <person name="Ichikawa Y."/>
            <person name="Idonuma A."/>
            <person name="Iijima M."/>
            <person name="Ikeda M."/>
            <person name="Ikeno M."/>
            <person name="Ito K."/>
            <person name="Ito S."/>
            <person name="Ito T."/>
            <person name="Ito Y."/>
            <person name="Ito Y."/>
            <person name="Iwabuchi A."/>
            <person name="Kamiya K."/>
            <person name="Karasawa W."/>
            <person name="Kurita K."/>
            <person name="Katagiri S."/>
            <person name="Kikuta A."/>
            <person name="Kobayashi H."/>
            <person name="Kobayashi N."/>
            <person name="Machita K."/>
            <person name="Maehara T."/>
            <person name="Masukawa M."/>
            <person name="Mizubayashi T."/>
            <person name="Mukai Y."/>
            <person name="Nagasaki H."/>
            <person name="Nagata Y."/>
            <person name="Naito S."/>
            <person name="Nakashima M."/>
            <person name="Nakama Y."/>
            <person name="Nakamichi Y."/>
            <person name="Nakamura M."/>
            <person name="Meguro A."/>
            <person name="Negishi M."/>
            <person name="Ohta I."/>
            <person name="Ohta T."/>
            <person name="Okamoto M."/>
            <person name="Ono N."/>
            <person name="Saji S."/>
            <person name="Sakaguchi M."/>
            <person name="Sakai K."/>
            <person name="Shibata M."/>
            <person name="Shimokawa T."/>
            <person name="Song J."/>
            <person name="Takazaki Y."/>
            <person name="Terasawa K."/>
            <person name="Tsugane M."/>
            <person name="Tsuji K."/>
            <person name="Ueda S."/>
            <person name="Waki K."/>
            <person name="Yamagata H."/>
            <person name="Yamamoto M."/>
            <person name="Yamamoto S."/>
            <person name="Yamane H."/>
            <person name="Yoshiki S."/>
            <person name="Yoshihara R."/>
            <person name="Yukawa K."/>
            <person name="Zhong H."/>
            <person name="Yano M."/>
            <person name="Yuan Q."/>
            <person name="Ouyang S."/>
            <person name="Liu J."/>
            <person name="Jones K.M."/>
            <person name="Gansberger K."/>
            <person name="Moffat K."/>
            <person name="Hill J."/>
            <person name="Bera J."/>
            <person name="Fadrosh D."/>
            <person name="Jin S."/>
            <person name="Johri S."/>
            <person name="Kim M."/>
            <person name="Overton L."/>
            <person name="Reardon M."/>
            <person name="Tsitrin T."/>
            <person name="Vuong H."/>
            <person name="Weaver B."/>
            <person name="Ciecko A."/>
            <person name="Tallon L."/>
            <person name="Jackson J."/>
            <person name="Pai G."/>
            <person name="Aken S.V."/>
            <person name="Utterback T."/>
            <person name="Reidmuller S."/>
            <person name="Feldblyum T."/>
            <person name="Hsiao J."/>
            <person name="Zismann V."/>
            <person name="Iobst S."/>
            <person name="de Vazeille A.R."/>
            <person name="Buell C.R."/>
            <person name="Ying K."/>
            <person name="Li Y."/>
            <person name="Lu T."/>
            <person name="Huang Y."/>
            <person name="Zhao Q."/>
            <person name="Feng Q."/>
            <person name="Zhang L."/>
            <person name="Zhu J."/>
            <person name="Weng Q."/>
            <person name="Mu J."/>
            <person name="Lu Y."/>
            <person name="Fan D."/>
            <person name="Liu Y."/>
            <person name="Guan J."/>
            <person name="Zhang Y."/>
            <person name="Yu S."/>
            <person name="Liu X."/>
            <person name="Zhang Y."/>
            <person name="Hong G."/>
            <person name="Han B."/>
            <person name="Choisne N."/>
            <person name="Demange N."/>
            <person name="Orjeda G."/>
            <person name="Samain S."/>
            <person name="Cattolico L."/>
            <person name="Pelletier E."/>
            <person name="Couloux A."/>
            <person name="Segurens B."/>
            <person name="Wincker P."/>
            <person name="D'Hont A."/>
            <person name="Scarpelli C."/>
            <person name="Weissenbach J."/>
            <person name="Salanoubat M."/>
            <person name="Quetier F."/>
            <person name="Yu Y."/>
            <person name="Kim H.R."/>
            <person name="Rambo T."/>
            <person name="Currie J."/>
            <person name="Collura K."/>
            <person name="Luo M."/>
            <person name="Yang T."/>
            <person name="Ammiraju J.S.S."/>
            <person name="Engler F."/>
            <person name="Soderlund C."/>
            <person name="Wing R.A."/>
            <person name="Palmer L.E."/>
            <person name="de la Bastide M."/>
            <person name="Spiegel L."/>
            <person name="Nascimento L."/>
            <person name="Zutavern T."/>
            <person name="O'Shaughnessy A."/>
            <person name="Dike S."/>
            <person name="Dedhia N."/>
            <person name="Preston R."/>
            <person name="Balija V."/>
            <person name="McCombie W.R."/>
            <person name="Chow T."/>
            <person name="Chen H."/>
            <person name="Chung M."/>
            <person name="Chen C."/>
            <person name="Shaw J."/>
            <person name="Wu H."/>
            <person name="Hsiao K."/>
            <person name="Chao Y."/>
            <person name="Chu M."/>
            <person name="Cheng C."/>
            <person name="Hour A."/>
            <person name="Lee P."/>
            <person name="Lin S."/>
            <person name="Lin Y."/>
            <person name="Liou J."/>
            <person name="Liu S."/>
            <person name="Hsing Y."/>
            <person name="Raghuvanshi S."/>
            <person name="Mohanty A."/>
            <person name="Bharti A.K."/>
            <person name="Gaur A."/>
            <person name="Gupta V."/>
            <person name="Kumar D."/>
            <person name="Ravi V."/>
            <person name="Vij S."/>
            <person name="Kapur A."/>
            <person name="Khurana P."/>
            <person name="Khurana P."/>
            <person name="Khurana J.P."/>
            <person name="Tyagi A.K."/>
            <person name="Gaikwad K."/>
            <person name="Singh A."/>
            <person name="Dalal V."/>
            <person name="Srivastava S."/>
            <person name="Dixit A."/>
            <person name="Pal A.K."/>
            <person name="Ghazi I.A."/>
            <person name="Yadav M."/>
            <person name="Pandit A."/>
            <person name="Bhargava A."/>
            <person name="Sureshbabu K."/>
            <person name="Batra K."/>
            <person name="Sharma T.R."/>
            <person name="Mohapatra T."/>
            <person name="Singh N.K."/>
            <person name="Messing J."/>
            <person name="Nelson A.B."/>
            <person name="Fuks G."/>
            <person name="Kavchok S."/>
            <person name="Keizer G."/>
            <person name="Linton E."/>
            <person name="Llaca V."/>
            <person name="Song R."/>
            <person name="Tanyolac B."/>
            <person name="Young S."/>
            <person name="Ho-Il K."/>
            <person name="Hahn J.H."/>
            <person name="Sangsakoo G."/>
            <person name="Vanavichit A."/>
            <person name="de Mattos Luiz.A.T."/>
            <person name="Zimmer P.D."/>
            <person name="Malone G."/>
            <person name="Dellagostin O."/>
            <person name="de Oliveira A.C."/>
            <person name="Bevan M."/>
            <person name="Bancroft I."/>
            <person name="Minx P."/>
            <person name="Cordum H."/>
            <person name="Wilson R."/>
            <person name="Cheng Z."/>
            <person name="Jin W."/>
            <person name="Jiang J."/>
            <person name="Leong S.A."/>
            <person name="Iwama H."/>
            <person name="Gojobori T."/>
            <person name="Itoh T."/>
            <person name="Niimura Y."/>
            <person name="Fujii Y."/>
            <person name="Habara T."/>
            <person name="Sakai H."/>
            <person name="Sato Y."/>
            <person name="Wilson G."/>
            <person name="Kumar K."/>
            <person name="McCouch S."/>
            <person name="Juretic N."/>
            <person name="Hoen D."/>
            <person name="Wright S."/>
            <person name="Bruskiewich R."/>
            <person name="Bureau T."/>
            <person name="Miyao A."/>
            <person name="Hirochika H."/>
            <person name="Nishikawa T."/>
            <person name="Kadowaki K."/>
            <person name="Sugiura M."/>
            <person name="Burr B."/>
            <person name="Sasaki T."/>
        </authorList>
    </citation>
    <scope>NUCLEOTIDE SEQUENCE [LARGE SCALE GENOMIC DNA]</scope>
    <source>
        <strain evidence="3">cv. Nipponbare</strain>
    </source>
</reference>
<evidence type="ECO:0000313" key="3">
    <source>
        <dbReference type="Proteomes" id="UP000000763"/>
    </source>
</evidence>
<gene>
    <name evidence="2" type="primary">OSJNBa0026L12.3</name>
</gene>
<feature type="region of interest" description="Disordered" evidence="1">
    <location>
        <begin position="61"/>
        <end position="153"/>
    </location>
</feature>
<evidence type="ECO:0000313" key="2">
    <source>
        <dbReference type="EMBL" id="AAG13510.1"/>
    </source>
</evidence>
<feature type="compositionally biased region" description="Gly residues" evidence="1">
    <location>
        <begin position="103"/>
        <end position="112"/>
    </location>
</feature>
<feature type="compositionally biased region" description="Basic and acidic residues" evidence="1">
    <location>
        <begin position="68"/>
        <end position="86"/>
    </location>
</feature>
<protein>
    <submittedName>
        <fullName evidence="2">Uncharacterized protein</fullName>
    </submittedName>
</protein>
<dbReference type="EMBL" id="AC068924">
    <property type="protein sequence ID" value="AAG13510.1"/>
    <property type="molecule type" value="Genomic_DNA"/>
</dbReference>
<organism evidence="2 3">
    <name type="scientific">Oryza sativa subsp. japonica</name>
    <name type="common">Rice</name>
    <dbReference type="NCBI Taxonomy" id="39947"/>
    <lineage>
        <taxon>Eukaryota</taxon>
        <taxon>Viridiplantae</taxon>
        <taxon>Streptophyta</taxon>
        <taxon>Embryophyta</taxon>
        <taxon>Tracheophyta</taxon>
        <taxon>Spermatophyta</taxon>
        <taxon>Magnoliopsida</taxon>
        <taxon>Liliopsida</taxon>
        <taxon>Poales</taxon>
        <taxon>Poaceae</taxon>
        <taxon>BOP clade</taxon>
        <taxon>Oryzoideae</taxon>
        <taxon>Oryzeae</taxon>
        <taxon>Oryzinae</taxon>
        <taxon>Oryza</taxon>
        <taxon>Oryza sativa</taxon>
    </lineage>
</organism>
<evidence type="ECO:0000256" key="1">
    <source>
        <dbReference type="SAM" id="MobiDB-lite"/>
    </source>
</evidence>
<feature type="region of interest" description="Disordered" evidence="1">
    <location>
        <begin position="1"/>
        <end position="45"/>
    </location>
</feature>
<sequence length="153" mass="15393">MAAGGGRSRSQRRLAVGGGDGCGRRAGEERSVCANGRCRSSPVGDSVTAKANALLATATAKAKAATRSNRELRKASDGGTSDRRPAAEAPGRLVTEAKADLAAGGGGEGGPGGRRRRRPGSRLRRRSSLGRPVAEAEAERASDDGRGGGASGR</sequence>
<feature type="compositionally biased region" description="Basic and acidic residues" evidence="1">
    <location>
        <begin position="137"/>
        <end position="146"/>
    </location>
</feature>
<proteinExistence type="predicted"/>